<feature type="compositionally biased region" description="Low complexity" evidence="1">
    <location>
        <begin position="23"/>
        <end position="46"/>
    </location>
</feature>
<evidence type="ECO:0000256" key="1">
    <source>
        <dbReference type="SAM" id="MobiDB-lite"/>
    </source>
</evidence>
<dbReference type="EMBL" id="KZ993268">
    <property type="protein sequence ID" value="RKP05101.1"/>
    <property type="molecule type" value="Genomic_DNA"/>
</dbReference>
<dbReference type="PRINTS" id="PR00111">
    <property type="entry name" value="ABHYDROLASE"/>
</dbReference>
<dbReference type="InterPro" id="IPR000073">
    <property type="entry name" value="AB_hydrolase_1"/>
</dbReference>
<dbReference type="GO" id="GO:0016787">
    <property type="term" value="F:hydrolase activity"/>
    <property type="evidence" value="ECO:0007669"/>
    <property type="project" value="UniProtKB-KW"/>
</dbReference>
<evidence type="ECO:0000313" key="3">
    <source>
        <dbReference type="EMBL" id="RKP05101.1"/>
    </source>
</evidence>
<evidence type="ECO:0000259" key="2">
    <source>
        <dbReference type="Pfam" id="PF12146"/>
    </source>
</evidence>
<evidence type="ECO:0000313" key="4">
    <source>
        <dbReference type="Proteomes" id="UP000271241"/>
    </source>
</evidence>
<accession>A0A4P9XIB8</accession>
<dbReference type="PANTHER" id="PTHR11614">
    <property type="entry name" value="PHOSPHOLIPASE-RELATED"/>
    <property type="match status" value="1"/>
</dbReference>
<feature type="domain" description="Serine aminopeptidase S33" evidence="2">
    <location>
        <begin position="69"/>
        <end position="312"/>
    </location>
</feature>
<protein>
    <submittedName>
        <fullName evidence="3">Alpha/Beta hydrolase protein</fullName>
    </submittedName>
</protein>
<feature type="region of interest" description="Disordered" evidence="1">
    <location>
        <begin position="16"/>
        <end position="46"/>
    </location>
</feature>
<keyword evidence="3" id="KW-0378">Hydrolase</keyword>
<sequence length="329" mass="35779">MVEAVVAAAEPAQATRAAEAHAGDAAPATTPAAASTTAASSADSVTRTEAWIKHDNREFYTVTYESVVQPPKATVTLIHGIGEHIDRYDYLMRQFAQAGIRIHGYDQRGFGKTGRRGGTLGDNEGFTKVLNDIEAANKRTRVDGVPHFLYGHSMGGMIVLNYGALRADKDPLAGIICTAPAIEVHKKGRPHPVLRSVVSLVASAVPTVPLQLGLLHEDLTRSEDVIQAYKASEYNIGFASIRTLKSMLNNGNALLKSRYANFKVPLLLAHGTKDEITCPDASQAFFDKLSDDLDKTLVLYEGHLHEIHNEPEKDDMINTGIEWVLKRAV</sequence>
<dbReference type="AlphaFoldDB" id="A0A4P9XIB8"/>
<dbReference type="SUPFAM" id="SSF53474">
    <property type="entry name" value="alpha/beta-Hydrolases"/>
    <property type="match status" value="1"/>
</dbReference>
<dbReference type="OrthoDB" id="10249433at2759"/>
<reference evidence="4" key="1">
    <citation type="journal article" date="2018" name="Nat. Microbiol.">
        <title>Leveraging single-cell genomics to expand the fungal tree of life.</title>
        <authorList>
            <person name="Ahrendt S.R."/>
            <person name="Quandt C.A."/>
            <person name="Ciobanu D."/>
            <person name="Clum A."/>
            <person name="Salamov A."/>
            <person name="Andreopoulos B."/>
            <person name="Cheng J.F."/>
            <person name="Woyke T."/>
            <person name="Pelin A."/>
            <person name="Henrissat B."/>
            <person name="Reynolds N.K."/>
            <person name="Benny G.L."/>
            <person name="Smith M.E."/>
            <person name="James T.Y."/>
            <person name="Grigoriev I.V."/>
        </authorList>
    </citation>
    <scope>NUCLEOTIDE SEQUENCE [LARGE SCALE GENOMIC DNA]</scope>
    <source>
        <strain evidence="4">RSA 1356</strain>
    </source>
</reference>
<name>A0A4P9XIB8_9FUNG</name>
<dbReference type="InterPro" id="IPR029058">
    <property type="entry name" value="AB_hydrolase_fold"/>
</dbReference>
<dbReference type="Gene3D" id="3.40.50.1820">
    <property type="entry name" value="alpha/beta hydrolase"/>
    <property type="match status" value="1"/>
</dbReference>
<organism evidence="3 4">
    <name type="scientific">Thamnocephalis sphaerospora</name>
    <dbReference type="NCBI Taxonomy" id="78915"/>
    <lineage>
        <taxon>Eukaryota</taxon>
        <taxon>Fungi</taxon>
        <taxon>Fungi incertae sedis</taxon>
        <taxon>Zoopagomycota</taxon>
        <taxon>Zoopagomycotina</taxon>
        <taxon>Zoopagomycetes</taxon>
        <taxon>Zoopagales</taxon>
        <taxon>Sigmoideomycetaceae</taxon>
        <taxon>Thamnocephalis</taxon>
    </lineage>
</organism>
<dbReference type="Proteomes" id="UP000271241">
    <property type="component" value="Unassembled WGS sequence"/>
</dbReference>
<dbReference type="InterPro" id="IPR022742">
    <property type="entry name" value="Hydrolase_4"/>
</dbReference>
<proteinExistence type="predicted"/>
<keyword evidence="4" id="KW-1185">Reference proteome</keyword>
<gene>
    <name evidence="3" type="ORF">THASP1DRAFT_33064</name>
</gene>
<dbReference type="STRING" id="78915.A0A4P9XIB8"/>
<dbReference type="InterPro" id="IPR051044">
    <property type="entry name" value="MAG_DAG_Lipase"/>
</dbReference>
<dbReference type="Pfam" id="PF12146">
    <property type="entry name" value="Hydrolase_4"/>
    <property type="match status" value="1"/>
</dbReference>